<accession>A0AAE1MX40</accession>
<sequence>MGVAATFVSSTLVKKFGLWKAGAIGLAFQALILSMAVGVYWSGSVSQQSPLIFFLCLIVTEYFILSLIR</sequence>
<reference evidence="7" key="1">
    <citation type="submission" date="2023-10" db="EMBL/GenBank/DDBJ databases">
        <title>Chromosome-level genome of the transformable northern wattle, Acacia crassicarpa.</title>
        <authorList>
            <person name="Massaro I."/>
            <person name="Sinha N.R."/>
            <person name="Poethig S."/>
            <person name="Leichty A.R."/>
        </authorList>
    </citation>
    <scope>NUCLEOTIDE SEQUENCE</scope>
    <source>
        <strain evidence="7">Acra3RX</strain>
        <tissue evidence="7">Leaf</tissue>
    </source>
</reference>
<organism evidence="7 8">
    <name type="scientific">Acacia crassicarpa</name>
    <name type="common">northern wattle</name>
    <dbReference type="NCBI Taxonomy" id="499986"/>
    <lineage>
        <taxon>Eukaryota</taxon>
        <taxon>Viridiplantae</taxon>
        <taxon>Streptophyta</taxon>
        <taxon>Embryophyta</taxon>
        <taxon>Tracheophyta</taxon>
        <taxon>Spermatophyta</taxon>
        <taxon>Magnoliopsida</taxon>
        <taxon>eudicotyledons</taxon>
        <taxon>Gunneridae</taxon>
        <taxon>Pentapetalae</taxon>
        <taxon>rosids</taxon>
        <taxon>fabids</taxon>
        <taxon>Fabales</taxon>
        <taxon>Fabaceae</taxon>
        <taxon>Caesalpinioideae</taxon>
        <taxon>mimosoid clade</taxon>
        <taxon>Acacieae</taxon>
        <taxon>Acacia</taxon>
    </lineage>
</organism>
<evidence type="ECO:0000256" key="1">
    <source>
        <dbReference type="ARBA" id="ARBA00004141"/>
    </source>
</evidence>
<dbReference type="EMBL" id="JAWXYG010000003">
    <property type="protein sequence ID" value="KAK4278771.1"/>
    <property type="molecule type" value="Genomic_DNA"/>
</dbReference>
<dbReference type="GO" id="GO:0016020">
    <property type="term" value="C:membrane"/>
    <property type="evidence" value="ECO:0007669"/>
    <property type="project" value="UniProtKB-SubCell"/>
</dbReference>
<feature type="transmembrane region" description="Helical" evidence="6">
    <location>
        <begin position="21"/>
        <end position="43"/>
    </location>
</feature>
<evidence type="ECO:0000313" key="8">
    <source>
        <dbReference type="Proteomes" id="UP001293593"/>
    </source>
</evidence>
<evidence type="ECO:0000256" key="5">
    <source>
        <dbReference type="ARBA" id="ARBA00023136"/>
    </source>
</evidence>
<name>A0AAE1MX40_9FABA</name>
<dbReference type="PANTHER" id="PTHR11660:SF53">
    <property type="entry name" value="SOLUTE CARRIER FAMILY 40 MEMBER 3, CHLOROPLASTIC"/>
    <property type="match status" value="1"/>
</dbReference>
<comment type="similarity">
    <text evidence="6">Belongs to the ferroportin (FP) (TC 2.A.100) family. SLC40A subfamily.</text>
</comment>
<keyword evidence="8" id="KW-1185">Reference proteome</keyword>
<evidence type="ECO:0000256" key="6">
    <source>
        <dbReference type="RuleBase" id="RU365065"/>
    </source>
</evidence>
<comment type="subcellular location">
    <subcellularLocation>
        <location evidence="1 6">Membrane</location>
        <topology evidence="1 6">Multi-pass membrane protein</topology>
    </subcellularLocation>
</comment>
<evidence type="ECO:0000256" key="2">
    <source>
        <dbReference type="ARBA" id="ARBA00022448"/>
    </source>
</evidence>
<comment type="caution">
    <text evidence="7">The sequence shown here is derived from an EMBL/GenBank/DDBJ whole genome shotgun (WGS) entry which is preliminary data.</text>
</comment>
<dbReference type="Pfam" id="PF06963">
    <property type="entry name" value="FPN1"/>
    <property type="match status" value="1"/>
</dbReference>
<keyword evidence="3 6" id="KW-0812">Transmembrane</keyword>
<dbReference type="GO" id="GO:0005381">
    <property type="term" value="F:iron ion transmembrane transporter activity"/>
    <property type="evidence" value="ECO:0007669"/>
    <property type="project" value="UniProtKB-UniRule"/>
</dbReference>
<dbReference type="InterPro" id="IPR009716">
    <property type="entry name" value="Ferroportin-1"/>
</dbReference>
<keyword evidence="2 6" id="KW-0813">Transport</keyword>
<comment type="function">
    <text evidence="6">May be involved in iron transport and iron homeostasis.</text>
</comment>
<evidence type="ECO:0000313" key="7">
    <source>
        <dbReference type="EMBL" id="KAK4278771.1"/>
    </source>
</evidence>
<dbReference type="PANTHER" id="PTHR11660">
    <property type="entry name" value="SOLUTE CARRIER FAMILY 40 MEMBER"/>
    <property type="match status" value="1"/>
</dbReference>
<dbReference type="Proteomes" id="UP001293593">
    <property type="component" value="Unassembled WGS sequence"/>
</dbReference>
<keyword evidence="6" id="KW-0406">Ion transport</keyword>
<comment type="caution">
    <text evidence="6">Lacks conserved residue(s) required for the propagation of feature annotation.</text>
</comment>
<protein>
    <recommendedName>
        <fullName evidence="6">Solute carrier family 40 member</fullName>
    </recommendedName>
</protein>
<keyword evidence="4 6" id="KW-1133">Transmembrane helix</keyword>
<evidence type="ECO:0000256" key="4">
    <source>
        <dbReference type="ARBA" id="ARBA00022989"/>
    </source>
</evidence>
<feature type="transmembrane region" description="Helical" evidence="6">
    <location>
        <begin position="49"/>
        <end position="68"/>
    </location>
</feature>
<keyword evidence="5 6" id="KW-0472">Membrane</keyword>
<proteinExistence type="inferred from homology"/>
<dbReference type="AlphaFoldDB" id="A0AAE1MX40"/>
<evidence type="ECO:0000256" key="3">
    <source>
        <dbReference type="ARBA" id="ARBA00022692"/>
    </source>
</evidence>
<gene>
    <name evidence="7" type="ORF">QN277_016571</name>
</gene>